<organism evidence="4 5">
    <name type="scientific">Nocardia fluminea</name>
    <dbReference type="NCBI Taxonomy" id="134984"/>
    <lineage>
        <taxon>Bacteria</taxon>
        <taxon>Bacillati</taxon>
        <taxon>Actinomycetota</taxon>
        <taxon>Actinomycetes</taxon>
        <taxon>Mycobacteriales</taxon>
        <taxon>Nocardiaceae</taxon>
        <taxon>Nocardia</taxon>
    </lineage>
</organism>
<dbReference type="PANTHER" id="PTHR33371">
    <property type="entry name" value="INTERMEMBRANE PHOSPHOLIPID TRANSPORT SYSTEM BINDING PROTEIN MLAD-RELATED"/>
    <property type="match status" value="1"/>
</dbReference>
<accession>A0A2N3VKB8</accession>
<gene>
    <name evidence="4" type="ORF">ATK86_6542</name>
</gene>
<keyword evidence="1" id="KW-1133">Transmembrane helix</keyword>
<evidence type="ECO:0000259" key="3">
    <source>
        <dbReference type="Pfam" id="PF11887"/>
    </source>
</evidence>
<protein>
    <submittedName>
        <fullName evidence="4">Phospholipid/cholesterol/gamma-HCH transport system substrate-binding protein</fullName>
    </submittedName>
</protein>
<keyword evidence="5" id="KW-1185">Reference proteome</keyword>
<evidence type="ECO:0000313" key="5">
    <source>
        <dbReference type="Proteomes" id="UP000233766"/>
    </source>
</evidence>
<evidence type="ECO:0000313" key="4">
    <source>
        <dbReference type="EMBL" id="PKV82058.1"/>
    </source>
</evidence>
<comment type="caution">
    <text evidence="4">The sequence shown here is derived from an EMBL/GenBank/DDBJ whole genome shotgun (WGS) entry which is preliminary data.</text>
</comment>
<keyword evidence="1" id="KW-0812">Transmembrane</keyword>
<dbReference type="NCBIfam" id="TIGR00996">
    <property type="entry name" value="Mtu_fam_mce"/>
    <property type="match status" value="1"/>
</dbReference>
<dbReference type="EMBL" id="PJMW01000002">
    <property type="protein sequence ID" value="PKV82058.1"/>
    <property type="molecule type" value="Genomic_DNA"/>
</dbReference>
<proteinExistence type="predicted"/>
<evidence type="ECO:0000256" key="1">
    <source>
        <dbReference type="SAM" id="Phobius"/>
    </source>
</evidence>
<feature type="transmembrane region" description="Helical" evidence="1">
    <location>
        <begin position="12"/>
        <end position="30"/>
    </location>
</feature>
<dbReference type="OrthoDB" id="5241191at2"/>
<reference evidence="4 5" key="1">
    <citation type="submission" date="2017-12" db="EMBL/GenBank/DDBJ databases">
        <title>Sequencing the genomes of 1000 Actinobacteria strains.</title>
        <authorList>
            <person name="Klenk H.-P."/>
        </authorList>
    </citation>
    <scope>NUCLEOTIDE SEQUENCE [LARGE SCALE GENOMIC DNA]</scope>
    <source>
        <strain evidence="4 5">DSM 44489</strain>
    </source>
</reference>
<dbReference type="InterPro" id="IPR005693">
    <property type="entry name" value="Mce"/>
</dbReference>
<feature type="domain" description="Mammalian cell entry C-terminal" evidence="3">
    <location>
        <begin position="122"/>
        <end position="304"/>
    </location>
</feature>
<dbReference type="Proteomes" id="UP000233766">
    <property type="component" value="Unassembled WGS sequence"/>
</dbReference>
<sequence>MISYDRYQSTRAGIIGATVILAAVVAVSNYDDLVFLDADHEITAIFADAGGIEVGDKVELVGVNVGQVTDIALRGTDVEVTMSVRDDLALGGQPRAQMRTRAVLGAKAIVLVPSDDPGRYDADEPIPLERTRAPYDLPTELGALTANVADIDTDQLSDALRATSEVLAESAPEVHTALGGVARLSDTLGSRDEALKDLLQHGSTVSGVLAERRTQLNALVLDGNTLFAAVDARRAALHTLTTHLSAVARQISGLIADNREQLGPALERVNRVLDLLERHRSSLEGAIPGLATYARTLNEALGSGPFFQAYITNLLPGQFVQPFIDAALGDGRVPTPPAETPTEGPR</sequence>
<dbReference type="InterPro" id="IPR024516">
    <property type="entry name" value="Mce_C"/>
</dbReference>
<dbReference type="InterPro" id="IPR052336">
    <property type="entry name" value="MlaD_Phospholipid_Transporter"/>
</dbReference>
<evidence type="ECO:0000259" key="2">
    <source>
        <dbReference type="Pfam" id="PF02470"/>
    </source>
</evidence>
<dbReference type="Pfam" id="PF11887">
    <property type="entry name" value="Mce4_CUP1"/>
    <property type="match status" value="1"/>
</dbReference>
<keyword evidence="1" id="KW-0472">Membrane</keyword>
<dbReference type="GO" id="GO:0005576">
    <property type="term" value="C:extracellular region"/>
    <property type="evidence" value="ECO:0007669"/>
    <property type="project" value="TreeGrafter"/>
</dbReference>
<dbReference type="RefSeq" id="WP_101467680.1">
    <property type="nucleotide sequence ID" value="NZ_PJMW01000002.1"/>
</dbReference>
<feature type="domain" description="Mce/MlaD" evidence="2">
    <location>
        <begin position="41"/>
        <end position="113"/>
    </location>
</feature>
<dbReference type="Pfam" id="PF02470">
    <property type="entry name" value="MlaD"/>
    <property type="match status" value="1"/>
</dbReference>
<dbReference type="AlphaFoldDB" id="A0A2N3VKB8"/>
<dbReference type="PRINTS" id="PR01782">
    <property type="entry name" value="MCEVIRFACTOR"/>
</dbReference>
<dbReference type="InterPro" id="IPR003399">
    <property type="entry name" value="Mce/MlaD"/>
</dbReference>
<dbReference type="PANTHER" id="PTHR33371:SF18">
    <property type="entry name" value="MCE-FAMILY PROTEIN MCE3C"/>
    <property type="match status" value="1"/>
</dbReference>
<name>A0A2N3VKB8_9NOCA</name>